<evidence type="ECO:0000313" key="3">
    <source>
        <dbReference type="EMBL" id="OGZ11225.1"/>
    </source>
</evidence>
<accession>A0A1G2DC67</accession>
<reference evidence="3 4" key="1">
    <citation type="journal article" date="2016" name="Nat. Commun.">
        <title>Thousands of microbial genomes shed light on interconnected biogeochemical processes in an aquifer system.</title>
        <authorList>
            <person name="Anantharaman K."/>
            <person name="Brown C.T."/>
            <person name="Hug L.A."/>
            <person name="Sharon I."/>
            <person name="Castelle C.J."/>
            <person name="Probst A.J."/>
            <person name="Thomas B.C."/>
            <person name="Singh A."/>
            <person name="Wilkins M.J."/>
            <person name="Karaoz U."/>
            <person name="Brodie E.L."/>
            <person name="Williams K.H."/>
            <person name="Hubbard S.S."/>
            <person name="Banfield J.F."/>
        </authorList>
    </citation>
    <scope>NUCLEOTIDE SEQUENCE [LARGE SCALE GENOMIC DNA]</scope>
</reference>
<evidence type="ECO:0000259" key="2">
    <source>
        <dbReference type="Pfam" id="PF01471"/>
    </source>
</evidence>
<dbReference type="InterPro" id="IPR002477">
    <property type="entry name" value="Peptidoglycan-bd-like"/>
</dbReference>
<sequence>MKKFIVALLIVAPLFVFAQGVFEYDLEYGMTNKIDIAELQEFLTDEGLYTGPITGNFFSLTMKAVKAFQAREGIAPAAGYFGPKTRARANALLGSQISASNQQAAAETGQSVAEIATGISANDTQSQLEALLKQITLLQEQLKAQQQTSTTNTNTALLPAPTVTIVVTPSSGTSNTSASTVTSATPANAVFYEDFSGAFPGSKWIVSSQSGMNQPSPQIDASVGNPASSLGVPYSSGESNYIPMGKKVTADVNPFNSADGFSISFDVRQPDTSAETVAYSSGGWVRNFKFEIKHLTNQYAYANMEIRPDTELIQYGIYRAYVGGGGSSVSVPYTPNADFHTFKFTVDADGNAKWYRDGILKNSFGGFPVGDYVLSFSASGRNLPVGSPSTATYFHNIDNIAVTVP</sequence>
<comment type="caution">
    <text evidence="3">The sequence shown here is derived from an EMBL/GenBank/DDBJ whole genome shotgun (WGS) entry which is preliminary data.</text>
</comment>
<dbReference type="InterPro" id="IPR013320">
    <property type="entry name" value="ConA-like_dom_sf"/>
</dbReference>
<dbReference type="EMBL" id="MHLO01000036">
    <property type="protein sequence ID" value="OGZ11225.1"/>
    <property type="molecule type" value="Genomic_DNA"/>
</dbReference>
<feature type="coiled-coil region" evidence="1">
    <location>
        <begin position="121"/>
        <end position="148"/>
    </location>
</feature>
<dbReference type="Pfam" id="PF01471">
    <property type="entry name" value="PG_binding_1"/>
    <property type="match status" value="1"/>
</dbReference>
<dbReference type="STRING" id="1798664.A3C93_03605"/>
<name>A0A1G2DC67_9BACT</name>
<protein>
    <recommendedName>
        <fullName evidence="2">Peptidoglycan binding-like domain-containing protein</fullName>
    </recommendedName>
</protein>
<proteinExistence type="predicted"/>
<dbReference type="AlphaFoldDB" id="A0A1G2DC67"/>
<feature type="domain" description="Peptidoglycan binding-like" evidence="2">
    <location>
        <begin position="35"/>
        <end position="87"/>
    </location>
</feature>
<organism evidence="3 4">
    <name type="scientific">Candidatus Lloydbacteria bacterium RIFCSPHIGHO2_02_FULL_54_17</name>
    <dbReference type="NCBI Taxonomy" id="1798664"/>
    <lineage>
        <taxon>Bacteria</taxon>
        <taxon>Candidatus Lloydiibacteriota</taxon>
    </lineage>
</organism>
<dbReference type="Proteomes" id="UP000178636">
    <property type="component" value="Unassembled WGS sequence"/>
</dbReference>
<keyword evidence="1" id="KW-0175">Coiled coil</keyword>
<dbReference type="SUPFAM" id="SSF49899">
    <property type="entry name" value="Concanavalin A-like lectins/glucanases"/>
    <property type="match status" value="1"/>
</dbReference>
<dbReference type="InterPro" id="IPR036365">
    <property type="entry name" value="PGBD-like_sf"/>
</dbReference>
<gene>
    <name evidence="3" type="ORF">A3C93_03605</name>
</gene>
<dbReference type="SUPFAM" id="SSF47090">
    <property type="entry name" value="PGBD-like"/>
    <property type="match status" value="1"/>
</dbReference>
<evidence type="ECO:0000256" key="1">
    <source>
        <dbReference type="SAM" id="Coils"/>
    </source>
</evidence>
<dbReference type="InterPro" id="IPR036366">
    <property type="entry name" value="PGBDSf"/>
</dbReference>
<dbReference type="Gene3D" id="1.10.101.10">
    <property type="entry name" value="PGBD-like superfamily/PGBD"/>
    <property type="match status" value="1"/>
</dbReference>
<evidence type="ECO:0000313" key="4">
    <source>
        <dbReference type="Proteomes" id="UP000178636"/>
    </source>
</evidence>